<gene>
    <name evidence="7" type="primary">101892216</name>
</gene>
<evidence type="ECO:0000256" key="5">
    <source>
        <dbReference type="SAM" id="Phobius"/>
    </source>
</evidence>
<dbReference type="AlphaFoldDB" id="A0A1I8MTJ1"/>
<dbReference type="InterPro" id="IPR043957">
    <property type="entry name" value="Vanin_C"/>
</dbReference>
<dbReference type="STRING" id="7370.A0A1I8MTJ1"/>
<keyword evidence="5" id="KW-1133">Transmembrane helix</keyword>
<dbReference type="EnsemblMetazoa" id="MDOA008301-RA">
    <property type="protein sequence ID" value="MDOA008301-PA"/>
    <property type="gene ID" value="MDOA008301"/>
</dbReference>
<accession>A0A1I8MTJ1</accession>
<organism evidence="7">
    <name type="scientific">Musca domestica</name>
    <name type="common">House fly</name>
    <dbReference type="NCBI Taxonomy" id="7370"/>
    <lineage>
        <taxon>Eukaryota</taxon>
        <taxon>Metazoa</taxon>
        <taxon>Ecdysozoa</taxon>
        <taxon>Arthropoda</taxon>
        <taxon>Hexapoda</taxon>
        <taxon>Insecta</taxon>
        <taxon>Pterygota</taxon>
        <taxon>Neoptera</taxon>
        <taxon>Endopterygota</taxon>
        <taxon>Diptera</taxon>
        <taxon>Brachycera</taxon>
        <taxon>Muscomorpha</taxon>
        <taxon>Muscoidea</taxon>
        <taxon>Muscidae</taxon>
        <taxon>Musca</taxon>
    </lineage>
</organism>
<dbReference type="PANTHER" id="PTHR10609:SF14">
    <property type="entry name" value="BIOTINIDASE"/>
    <property type="match status" value="1"/>
</dbReference>
<dbReference type="InterPro" id="IPR012101">
    <property type="entry name" value="Biotinidase-like_euk"/>
</dbReference>
<reference evidence="7" key="1">
    <citation type="submission" date="2020-05" db="UniProtKB">
        <authorList>
            <consortium name="EnsemblMetazoa"/>
        </authorList>
    </citation>
    <scope>IDENTIFICATION</scope>
    <source>
        <strain evidence="7">Aabys</strain>
    </source>
</reference>
<dbReference type="RefSeq" id="XP_005179985.3">
    <property type="nucleotide sequence ID" value="XM_005179928.4"/>
</dbReference>
<dbReference type="KEGG" id="mde:101892216"/>
<evidence type="ECO:0000256" key="2">
    <source>
        <dbReference type="ARBA" id="ARBA00022729"/>
    </source>
</evidence>
<keyword evidence="2" id="KW-0732">Signal</keyword>
<evidence type="ECO:0000259" key="6">
    <source>
        <dbReference type="PROSITE" id="PS50263"/>
    </source>
</evidence>
<feature type="domain" description="CN hydrolase" evidence="6">
    <location>
        <begin position="44"/>
        <end position="306"/>
    </location>
</feature>
<keyword evidence="5" id="KW-0812">Transmembrane</keyword>
<dbReference type="PROSITE" id="PS50263">
    <property type="entry name" value="CN_HYDROLASE"/>
    <property type="match status" value="1"/>
</dbReference>
<dbReference type="OrthoDB" id="10250282at2759"/>
<comment type="similarity">
    <text evidence="1">Belongs to the carbon-nitrogen hydrolase superfamily. BTD/VNN family.</text>
</comment>
<evidence type="ECO:0000256" key="1">
    <source>
        <dbReference type="ARBA" id="ARBA00008225"/>
    </source>
</evidence>
<evidence type="ECO:0000256" key="4">
    <source>
        <dbReference type="ARBA" id="ARBA00023180"/>
    </source>
</evidence>
<dbReference type="InterPro" id="IPR003010">
    <property type="entry name" value="C-N_Hydrolase"/>
</dbReference>
<feature type="transmembrane region" description="Helical" evidence="5">
    <location>
        <begin position="542"/>
        <end position="565"/>
    </location>
</feature>
<keyword evidence="3" id="KW-0378">Hydrolase</keyword>
<name>A0A1I8MTJ1_MUSDO</name>
<keyword evidence="4" id="KW-0325">Glycoprotein</keyword>
<dbReference type="VEuPathDB" id="VectorBase:MDOA008301"/>
<dbReference type="VEuPathDB" id="VectorBase:MDOMA2_019513"/>
<proteinExistence type="inferred from homology"/>
<dbReference type="SUPFAM" id="SSF56317">
    <property type="entry name" value="Carbon-nitrogen hydrolase"/>
    <property type="match status" value="1"/>
</dbReference>
<dbReference type="eggNOG" id="KOG0806">
    <property type="taxonomic scope" value="Eukaryota"/>
</dbReference>
<dbReference type="InterPro" id="IPR040154">
    <property type="entry name" value="Biotinidase/VNN"/>
</dbReference>
<dbReference type="InterPro" id="IPR036526">
    <property type="entry name" value="C-N_Hydrolase_sf"/>
</dbReference>
<protein>
    <recommendedName>
        <fullName evidence="6">CN hydrolase domain-containing protein</fullName>
    </recommendedName>
</protein>
<keyword evidence="5" id="KW-0472">Membrane</keyword>
<sequence length="567" mass="64480">MVVYSRLQDRMERCISKWILLAYLIAVTAIKGSQQISLPSDSTYNAGVVEFPPAMQGSPKAKVKDNMERMKSIIESDATQNLDILVFPEYVLNNMDMLTYVPDPNDKIVPCELANYDWFLTELSCAARSRNLYVVLNLVEKVKCNSMQANCNNGVEIYNTNVVLDRQGRVISRYRKTHLYRYEWRSTNVLAEPELATFTTDFGVTFGHFICFDMLFYNPAKVLIDRLNITDIIYPTYWFSELPFLTAVQLQEGWAFANNVNLLAADASYPQGQNTGSGIYAGRLGRLTATIHEEPTTILLTAKVPKRNARNSYQLPTIVKPLFTPQLETPRFTKMSLLRDYNVDIFATKLLAENFTNTKESVCHNNFCCHFDVERKFIQDSAQHEAYRYRLAAFSGNETTFQRIDNSNQSVCALITCTGSELYTCGHIFPENVVVGNKYYFNRINITGNFAKASRRAIMPSTVNAVMMPLSVDNYEWLEVESNNTIRIEMVLTSPQQDLLTFGIWANYYNYVQNTHNLDEPVMTAMSGQAYKPHNTTSPTNGVASTFLSGVKFVFLLPIIVALLLKY</sequence>
<dbReference type="CDD" id="cd07567">
    <property type="entry name" value="biotinidase_like"/>
    <property type="match status" value="1"/>
</dbReference>
<evidence type="ECO:0000313" key="7">
    <source>
        <dbReference type="EnsemblMetazoa" id="MDOA008301-PA"/>
    </source>
</evidence>
<dbReference type="GO" id="GO:0016811">
    <property type="term" value="F:hydrolase activity, acting on carbon-nitrogen (but not peptide) bonds, in linear amides"/>
    <property type="evidence" value="ECO:0007669"/>
    <property type="project" value="InterPro"/>
</dbReference>
<evidence type="ECO:0000256" key="3">
    <source>
        <dbReference type="ARBA" id="ARBA00022801"/>
    </source>
</evidence>
<dbReference type="PANTHER" id="PTHR10609">
    <property type="entry name" value="BIOTINIDASE-RELATED"/>
    <property type="match status" value="1"/>
</dbReference>
<dbReference type="Pfam" id="PF00795">
    <property type="entry name" value="CN_hydrolase"/>
    <property type="match status" value="1"/>
</dbReference>
<dbReference type="Gene3D" id="3.60.110.10">
    <property type="entry name" value="Carbon-nitrogen hydrolase"/>
    <property type="match status" value="1"/>
</dbReference>
<dbReference type="Pfam" id="PF19018">
    <property type="entry name" value="Vanin_C"/>
    <property type="match status" value="1"/>
</dbReference>